<dbReference type="UniPathway" id="UPA00034">
    <property type="reaction ID" value="UER00018"/>
</dbReference>
<evidence type="ECO:0000256" key="8">
    <source>
        <dbReference type="ARBA" id="ARBA00037922"/>
    </source>
</evidence>
<keyword evidence="12" id="KW-0963">Cytoplasm</keyword>
<evidence type="ECO:0000256" key="2">
    <source>
        <dbReference type="ARBA" id="ARBA00022605"/>
    </source>
</evidence>
<dbReference type="GO" id="GO:0019877">
    <property type="term" value="P:diaminopimelate biosynthetic process"/>
    <property type="evidence" value="ECO:0007669"/>
    <property type="project" value="UniProtKB-UniRule"/>
</dbReference>
<dbReference type="EC" id="1.17.1.8" evidence="9 12"/>
<evidence type="ECO:0000256" key="4">
    <source>
        <dbReference type="ARBA" id="ARBA00022915"/>
    </source>
</evidence>
<dbReference type="InterPro" id="IPR023940">
    <property type="entry name" value="DHDPR_bac"/>
</dbReference>
<feature type="binding site" evidence="12">
    <location>
        <begin position="71"/>
        <end position="73"/>
    </location>
    <ligand>
        <name>NAD(+)</name>
        <dbReference type="ChEBI" id="CHEBI:57540"/>
    </ligand>
</feature>
<comment type="caution">
    <text evidence="12">Lacks conserved residue(s) required for the propagation of feature annotation.</text>
</comment>
<comment type="catalytic activity">
    <reaction evidence="10 12">
        <text>(S)-2,3,4,5-tetrahydrodipicolinate + NADP(+) + H2O = (2S,4S)-4-hydroxy-2,3,4,5-tetrahydrodipicolinate + NADPH + H(+)</text>
        <dbReference type="Rhea" id="RHEA:35331"/>
        <dbReference type="ChEBI" id="CHEBI:15377"/>
        <dbReference type="ChEBI" id="CHEBI:15378"/>
        <dbReference type="ChEBI" id="CHEBI:16845"/>
        <dbReference type="ChEBI" id="CHEBI:57783"/>
        <dbReference type="ChEBI" id="CHEBI:58349"/>
        <dbReference type="ChEBI" id="CHEBI:67139"/>
        <dbReference type="EC" id="1.17.1.8"/>
    </reaction>
</comment>
<protein>
    <recommendedName>
        <fullName evidence="9 12">4-hydroxy-tetrahydrodipicolinate reductase</fullName>
        <shortName evidence="12">HTPA reductase</shortName>
        <ecNumber evidence="9 12">1.17.1.8</ecNumber>
    </recommendedName>
</protein>
<dbReference type="PANTHER" id="PTHR20836:SF0">
    <property type="entry name" value="4-HYDROXY-TETRAHYDRODIPICOLINATE REDUCTASE 1, CHLOROPLASTIC-RELATED"/>
    <property type="match status" value="1"/>
</dbReference>
<dbReference type="Pfam" id="PF01113">
    <property type="entry name" value="DapB_N"/>
    <property type="match status" value="1"/>
</dbReference>
<feature type="binding site" evidence="12">
    <location>
        <position position="132"/>
    </location>
    <ligand>
        <name>(S)-2,3,4,5-tetrahydrodipicolinate</name>
        <dbReference type="ChEBI" id="CHEBI:16845"/>
    </ligand>
</feature>
<evidence type="ECO:0000313" key="16">
    <source>
        <dbReference type="Proteomes" id="UP000028980"/>
    </source>
</evidence>
<evidence type="ECO:0000256" key="7">
    <source>
        <dbReference type="ARBA" id="ARBA00023154"/>
    </source>
</evidence>
<feature type="domain" description="Dihydrodipicolinate reductase N-terminal" evidence="13">
    <location>
        <begin position="1"/>
        <end position="99"/>
    </location>
</feature>
<evidence type="ECO:0000256" key="5">
    <source>
        <dbReference type="ARBA" id="ARBA00023002"/>
    </source>
</evidence>
<dbReference type="NCBIfam" id="TIGR00036">
    <property type="entry name" value="dapB"/>
    <property type="match status" value="1"/>
</dbReference>
<dbReference type="Pfam" id="PF05173">
    <property type="entry name" value="DapB_C"/>
    <property type="match status" value="1"/>
</dbReference>
<evidence type="ECO:0000256" key="6">
    <source>
        <dbReference type="ARBA" id="ARBA00023027"/>
    </source>
</evidence>
<dbReference type="HAMAP" id="MF_00102">
    <property type="entry name" value="DapB"/>
    <property type="match status" value="1"/>
</dbReference>
<accession>A0A081DF54</accession>
<evidence type="ECO:0000256" key="1">
    <source>
        <dbReference type="ARBA" id="ARBA00006642"/>
    </source>
</evidence>
<dbReference type="SUPFAM" id="SSF51735">
    <property type="entry name" value="NAD(P)-binding Rossmann-fold domains"/>
    <property type="match status" value="1"/>
</dbReference>
<reference evidence="15 16" key="1">
    <citation type="journal article" date="2014" name="Genome Announc.">
        <title>Draft Genome Sequences of Marine Flavobacterium Nonlabens Strains NR17, NR24, NR27, NR32, NR33, and Ara13.</title>
        <authorList>
            <person name="Nakanishi M."/>
            <person name="Meirelles P."/>
            <person name="Suzuki R."/>
            <person name="Takatani N."/>
            <person name="Mino S."/>
            <person name="Suda W."/>
            <person name="Oshima K."/>
            <person name="Hattori M."/>
            <person name="Ohkuma M."/>
            <person name="Hosokawa M."/>
            <person name="Miyashita K."/>
            <person name="Thompson F.L."/>
            <person name="Niwa A."/>
            <person name="Sawabe T."/>
            <person name="Sawabe T."/>
        </authorList>
    </citation>
    <scope>NUCLEOTIDE SEQUENCE [LARGE SCALE GENOMIC DNA]</scope>
    <source>
        <strain evidence="16">JCM19296</strain>
    </source>
</reference>
<keyword evidence="5 12" id="KW-0560">Oxidoreductase</keyword>
<evidence type="ECO:0000259" key="14">
    <source>
        <dbReference type="Pfam" id="PF05173"/>
    </source>
</evidence>
<name>A0A081DF54_NONUL</name>
<dbReference type="GO" id="GO:0005829">
    <property type="term" value="C:cytosol"/>
    <property type="evidence" value="ECO:0007669"/>
    <property type="project" value="TreeGrafter"/>
</dbReference>
<keyword evidence="7 12" id="KW-0457">Lysine biosynthesis</keyword>
<sequence>MKIALLGYGKMGQTIERVALERGHDVVTRIGRNDSIEDIQKADVVIEFTAPDSAVSNIKFCADMGLPVVCGTTGWNEELQEVTDYINSKNGTLVHASNFSLGVNLFFELNRKLAAMMAPYEEYRISMEEIHHTEKKDAPSGTAVTLAQGISEFTRLNKWHLGTDSESDSLPIDAQRIEDVKGTHSIHYSSIIDDIEIKHTAHSRDGFAIGAVIAAEWITKHKGIFTMKDVLNLS</sequence>
<dbReference type="EMBL" id="BBLG01000010">
    <property type="protein sequence ID" value="GAK77550.1"/>
    <property type="molecule type" value="Genomic_DNA"/>
</dbReference>
<organism evidence="15 16">
    <name type="scientific">Nonlabens ulvanivorans</name>
    <name type="common">Persicivirga ulvanivorans</name>
    <dbReference type="NCBI Taxonomy" id="906888"/>
    <lineage>
        <taxon>Bacteria</taxon>
        <taxon>Pseudomonadati</taxon>
        <taxon>Bacteroidota</taxon>
        <taxon>Flavobacteriia</taxon>
        <taxon>Flavobacteriales</taxon>
        <taxon>Flavobacteriaceae</taxon>
        <taxon>Nonlabens</taxon>
    </lineage>
</organism>
<dbReference type="InterPro" id="IPR000846">
    <property type="entry name" value="DapB_N"/>
</dbReference>
<dbReference type="GO" id="GO:0051287">
    <property type="term" value="F:NAD binding"/>
    <property type="evidence" value="ECO:0007669"/>
    <property type="project" value="UniProtKB-UniRule"/>
</dbReference>
<comment type="caution">
    <text evidence="15">The sequence shown here is derived from an EMBL/GenBank/DDBJ whole genome shotgun (WGS) entry which is preliminary data.</text>
</comment>
<comment type="pathway">
    <text evidence="8 12">Amino-acid biosynthesis; L-lysine biosynthesis via DAP pathway; (S)-tetrahydrodipicolinate from L-aspartate: step 4/4.</text>
</comment>
<keyword evidence="6 12" id="KW-0520">NAD</keyword>
<feature type="binding site" evidence="12">
    <location>
        <position position="32"/>
    </location>
    <ligand>
        <name>NADP(+)</name>
        <dbReference type="ChEBI" id="CHEBI:58349"/>
    </ligand>
</feature>
<evidence type="ECO:0000256" key="3">
    <source>
        <dbReference type="ARBA" id="ARBA00022857"/>
    </source>
</evidence>
<dbReference type="InterPro" id="IPR022663">
    <property type="entry name" value="DapB_C"/>
</dbReference>
<evidence type="ECO:0000256" key="10">
    <source>
        <dbReference type="ARBA" id="ARBA00049080"/>
    </source>
</evidence>
<dbReference type="GO" id="GO:0016726">
    <property type="term" value="F:oxidoreductase activity, acting on CH or CH2 groups, NAD or NADP as acceptor"/>
    <property type="evidence" value="ECO:0007669"/>
    <property type="project" value="UniProtKB-UniRule"/>
</dbReference>
<dbReference type="PANTHER" id="PTHR20836">
    <property type="entry name" value="DIHYDRODIPICOLINATE REDUCTASE"/>
    <property type="match status" value="1"/>
</dbReference>
<dbReference type="Proteomes" id="UP000028980">
    <property type="component" value="Unassembled WGS sequence"/>
</dbReference>
<dbReference type="Gene3D" id="3.30.360.10">
    <property type="entry name" value="Dihydrodipicolinate Reductase, domain 2"/>
    <property type="match status" value="1"/>
</dbReference>
<comment type="subunit">
    <text evidence="12">Homotetramer.</text>
</comment>
<evidence type="ECO:0000256" key="9">
    <source>
        <dbReference type="ARBA" id="ARBA00038983"/>
    </source>
</evidence>
<feature type="active site" description="Proton donor" evidence="12">
    <location>
        <position position="135"/>
    </location>
</feature>
<gene>
    <name evidence="12" type="primary">dapB</name>
    <name evidence="15" type="ORF">JCM19296_3158</name>
</gene>
<feature type="binding site" evidence="12">
    <location>
        <begin position="96"/>
        <end position="99"/>
    </location>
    <ligand>
        <name>NAD(+)</name>
        <dbReference type="ChEBI" id="CHEBI:57540"/>
    </ligand>
</feature>
<evidence type="ECO:0000313" key="15">
    <source>
        <dbReference type="EMBL" id="GAK77550.1"/>
    </source>
</evidence>
<dbReference type="Gene3D" id="3.40.50.720">
    <property type="entry name" value="NAD(P)-binding Rossmann-like Domain"/>
    <property type="match status" value="1"/>
</dbReference>
<feature type="binding site" evidence="12">
    <location>
        <begin position="141"/>
        <end position="142"/>
    </location>
    <ligand>
        <name>(S)-2,3,4,5-tetrahydrodipicolinate</name>
        <dbReference type="ChEBI" id="CHEBI:16845"/>
    </ligand>
</feature>
<keyword evidence="3 12" id="KW-0521">NADP</keyword>
<dbReference type="PIRSF" id="PIRSF000161">
    <property type="entry name" value="DHPR"/>
    <property type="match status" value="1"/>
</dbReference>
<evidence type="ECO:0000256" key="11">
    <source>
        <dbReference type="ARBA" id="ARBA00049396"/>
    </source>
</evidence>
<dbReference type="CDD" id="cd02274">
    <property type="entry name" value="DHDPR_N"/>
    <property type="match status" value="1"/>
</dbReference>
<comment type="catalytic activity">
    <reaction evidence="11 12">
        <text>(S)-2,3,4,5-tetrahydrodipicolinate + NAD(+) + H2O = (2S,4S)-4-hydroxy-2,3,4,5-tetrahydrodipicolinate + NADH + H(+)</text>
        <dbReference type="Rhea" id="RHEA:35323"/>
        <dbReference type="ChEBI" id="CHEBI:15377"/>
        <dbReference type="ChEBI" id="CHEBI:15378"/>
        <dbReference type="ChEBI" id="CHEBI:16845"/>
        <dbReference type="ChEBI" id="CHEBI:57540"/>
        <dbReference type="ChEBI" id="CHEBI:57945"/>
        <dbReference type="ChEBI" id="CHEBI:67139"/>
        <dbReference type="EC" id="1.17.1.8"/>
    </reaction>
</comment>
<comment type="subcellular location">
    <subcellularLocation>
        <location evidence="12">Cytoplasm</location>
    </subcellularLocation>
</comment>
<comment type="function">
    <text evidence="12">Catalyzes the conversion of 4-hydroxy-tetrahydrodipicolinate (HTPA) to tetrahydrodipicolinate.</text>
</comment>
<dbReference type="GO" id="GO:0009089">
    <property type="term" value="P:lysine biosynthetic process via diaminopimelate"/>
    <property type="evidence" value="ECO:0007669"/>
    <property type="project" value="UniProtKB-UniRule"/>
</dbReference>
<feature type="domain" description="Dihydrodipicolinate reductase C-terminal" evidence="14">
    <location>
        <begin position="102"/>
        <end position="231"/>
    </location>
</feature>
<dbReference type="GO" id="GO:0008839">
    <property type="term" value="F:4-hydroxy-tetrahydrodipicolinate reductase"/>
    <property type="evidence" value="ECO:0007669"/>
    <property type="project" value="UniProtKB-UniRule"/>
</dbReference>
<keyword evidence="2 12" id="KW-0028">Amino-acid biosynthesis</keyword>
<feature type="active site" description="Proton donor/acceptor" evidence="12">
    <location>
        <position position="131"/>
    </location>
</feature>
<dbReference type="InterPro" id="IPR036291">
    <property type="entry name" value="NAD(P)-bd_dom_sf"/>
</dbReference>
<comment type="similarity">
    <text evidence="1 12">Belongs to the DapB family.</text>
</comment>
<dbReference type="AlphaFoldDB" id="A0A081DF54"/>
<evidence type="ECO:0000259" key="13">
    <source>
        <dbReference type="Pfam" id="PF01113"/>
    </source>
</evidence>
<comment type="caution">
    <text evidence="12">Was originally thought to be a dihydrodipicolinate reductase (DHDPR), catalyzing the conversion of dihydrodipicolinate to tetrahydrodipicolinate. However, it was shown in E.coli that the substrate of the enzymatic reaction is not dihydrodipicolinate (DHDP) but in fact (2S,4S)-4-hydroxy-2,3,4,5-tetrahydrodipicolinic acid (HTPA), the product released by the DapA-catalyzed reaction.</text>
</comment>
<keyword evidence="4 12" id="KW-0220">Diaminopimelate biosynthesis</keyword>
<dbReference type="SUPFAM" id="SSF55347">
    <property type="entry name" value="Glyceraldehyde-3-phosphate dehydrogenase-like, C-terminal domain"/>
    <property type="match status" value="1"/>
</dbReference>
<dbReference type="GO" id="GO:0050661">
    <property type="term" value="F:NADP binding"/>
    <property type="evidence" value="ECO:0007669"/>
    <property type="project" value="UniProtKB-UniRule"/>
</dbReference>
<proteinExistence type="inferred from homology"/>
<evidence type="ECO:0000256" key="12">
    <source>
        <dbReference type="HAMAP-Rule" id="MF_00102"/>
    </source>
</evidence>